<dbReference type="AlphaFoldDB" id="A0A3S4YLJ6"/>
<feature type="transmembrane region" description="Helical" evidence="2">
    <location>
        <begin position="765"/>
        <end position="787"/>
    </location>
</feature>
<feature type="transmembrane region" description="Helical" evidence="2">
    <location>
        <begin position="164"/>
        <end position="182"/>
    </location>
</feature>
<feature type="transmembrane region" description="Helical" evidence="2">
    <location>
        <begin position="72"/>
        <end position="93"/>
    </location>
</feature>
<name>A0A3S4YLJ6_9MICC</name>
<feature type="transmembrane region" description="Helical" evidence="2">
    <location>
        <begin position="543"/>
        <end position="562"/>
    </location>
</feature>
<feature type="transmembrane region" description="Helical" evidence="2">
    <location>
        <begin position="363"/>
        <end position="385"/>
    </location>
</feature>
<evidence type="ECO:0008006" key="5">
    <source>
        <dbReference type="Google" id="ProtNLM"/>
    </source>
</evidence>
<feature type="region of interest" description="Disordered" evidence="1">
    <location>
        <begin position="1097"/>
        <end position="1145"/>
    </location>
</feature>
<feature type="transmembrane region" description="Helical" evidence="2">
    <location>
        <begin position="434"/>
        <end position="451"/>
    </location>
</feature>
<feature type="transmembrane region" description="Helical" evidence="2">
    <location>
        <begin position="689"/>
        <end position="708"/>
    </location>
</feature>
<keyword evidence="2" id="KW-1133">Transmembrane helix</keyword>
<feature type="compositionally biased region" description="Low complexity" evidence="1">
    <location>
        <begin position="9"/>
        <end position="24"/>
    </location>
</feature>
<feature type="transmembrane region" description="Helical" evidence="2">
    <location>
        <begin position="397"/>
        <end position="422"/>
    </location>
</feature>
<organism evidence="3 4">
    <name type="scientific">Rothia dentocariosa</name>
    <dbReference type="NCBI Taxonomy" id="2047"/>
    <lineage>
        <taxon>Bacteria</taxon>
        <taxon>Bacillati</taxon>
        <taxon>Actinomycetota</taxon>
        <taxon>Actinomycetes</taxon>
        <taxon>Micrococcales</taxon>
        <taxon>Micrococcaceae</taxon>
        <taxon>Rothia</taxon>
    </lineage>
</organism>
<feature type="transmembrane region" description="Helical" evidence="2">
    <location>
        <begin position="799"/>
        <end position="819"/>
    </location>
</feature>
<feature type="transmembrane region" description="Helical" evidence="2">
    <location>
        <begin position="297"/>
        <end position="315"/>
    </location>
</feature>
<reference evidence="3 4" key="1">
    <citation type="submission" date="2018-12" db="EMBL/GenBank/DDBJ databases">
        <authorList>
            <consortium name="Pathogen Informatics"/>
        </authorList>
    </citation>
    <scope>NUCLEOTIDE SEQUENCE [LARGE SCALE GENOMIC DNA]</scope>
    <source>
        <strain evidence="3 4">NCTC10918</strain>
    </source>
</reference>
<feature type="transmembrane region" description="Helical" evidence="2">
    <location>
        <begin position="1051"/>
        <end position="1070"/>
    </location>
</feature>
<feature type="transmembrane region" description="Helical" evidence="2">
    <location>
        <begin position="875"/>
        <end position="893"/>
    </location>
</feature>
<protein>
    <recommendedName>
        <fullName evidence="5">DUF2339 domain-containing protein</fullName>
    </recommendedName>
</protein>
<feature type="region of interest" description="Disordered" evidence="1">
    <location>
        <begin position="1"/>
        <end position="61"/>
    </location>
</feature>
<dbReference type="Proteomes" id="UP000270988">
    <property type="component" value="Chromosome"/>
</dbReference>
<feature type="transmembrane region" description="Helical" evidence="2">
    <location>
        <begin position="510"/>
        <end position="531"/>
    </location>
</feature>
<feature type="transmembrane region" description="Helical" evidence="2">
    <location>
        <begin position="487"/>
        <end position="504"/>
    </location>
</feature>
<feature type="transmembrane region" description="Helical" evidence="2">
    <location>
        <begin position="664"/>
        <end position="683"/>
    </location>
</feature>
<feature type="transmembrane region" description="Helical" evidence="2">
    <location>
        <begin position="105"/>
        <end position="126"/>
    </location>
</feature>
<feature type="transmembrane region" description="Helical" evidence="2">
    <location>
        <begin position="944"/>
        <end position="966"/>
    </location>
</feature>
<feature type="transmembrane region" description="Helical" evidence="2">
    <location>
        <begin position="978"/>
        <end position="997"/>
    </location>
</feature>
<feature type="transmembrane region" description="Helical" evidence="2">
    <location>
        <begin position="189"/>
        <end position="207"/>
    </location>
</feature>
<feature type="transmembrane region" description="Helical" evidence="2">
    <location>
        <begin position="321"/>
        <end position="342"/>
    </location>
</feature>
<feature type="compositionally biased region" description="Polar residues" evidence="1">
    <location>
        <begin position="30"/>
        <end position="61"/>
    </location>
</feature>
<feature type="transmembrane region" description="Helical" evidence="2">
    <location>
        <begin position="271"/>
        <end position="290"/>
    </location>
</feature>
<feature type="transmembrane region" description="Helical" evidence="2">
    <location>
        <begin position="245"/>
        <end position="265"/>
    </location>
</feature>
<dbReference type="EMBL" id="LR134521">
    <property type="protein sequence ID" value="VEJ30064.1"/>
    <property type="molecule type" value="Genomic_DNA"/>
</dbReference>
<keyword evidence="2" id="KW-0812">Transmembrane</keyword>
<feature type="compositionally biased region" description="Polar residues" evidence="1">
    <location>
        <begin position="1115"/>
        <end position="1145"/>
    </location>
</feature>
<evidence type="ECO:0000313" key="3">
    <source>
        <dbReference type="EMBL" id="VEJ30064.1"/>
    </source>
</evidence>
<feature type="transmembrane region" description="Helical" evidence="2">
    <location>
        <begin position="632"/>
        <end position="652"/>
    </location>
</feature>
<gene>
    <name evidence="3" type="ORF">NCTC10918_01336</name>
</gene>
<feature type="transmembrane region" description="Helical" evidence="2">
    <location>
        <begin position="213"/>
        <end position="233"/>
    </location>
</feature>
<feature type="transmembrane region" description="Helical" evidence="2">
    <location>
        <begin position="574"/>
        <end position="592"/>
    </location>
</feature>
<keyword evidence="2" id="KW-0472">Membrane</keyword>
<evidence type="ECO:0000256" key="2">
    <source>
        <dbReference type="SAM" id="Phobius"/>
    </source>
</evidence>
<evidence type="ECO:0000256" key="1">
    <source>
        <dbReference type="SAM" id="MobiDB-lite"/>
    </source>
</evidence>
<evidence type="ECO:0000313" key="4">
    <source>
        <dbReference type="Proteomes" id="UP000270988"/>
    </source>
</evidence>
<feature type="transmembrane region" description="Helical" evidence="2">
    <location>
        <begin position="1003"/>
        <end position="1021"/>
    </location>
</feature>
<accession>A0A3S4YLJ6</accession>
<feature type="transmembrane region" description="Helical" evidence="2">
    <location>
        <begin position="604"/>
        <end position="626"/>
    </location>
</feature>
<feature type="transmembrane region" description="Helical" evidence="2">
    <location>
        <begin position="457"/>
        <end position="475"/>
    </location>
</feature>
<sequence length="1145" mass="125667">MSTPNHEFPSGTQPQGSGQSPQTPAGYSYPQAQMPWQGQNPQTTWYSDPSQATMQAPQQTTRSLTRRRAEDLFLNVLLYLGSLLLIGSAALFITSITSQDRTSVILRVAGLGLGSLLFYSAGLITYKTVVRLRIASYSFTATGLALLPLTGIATYVLGLWNDGSLIWLLVSLVGTAAIILACSFMRNRVMAYVLISFFVSDALAATNVAALPFVWYFVALTVLAIILGLLIHLNSRLVPTGLREGLLESSRIFVPVTAVVVLFFIPQMSSSDMGIVFSVMSAHAFVFTALERKLDYYVQARLYPFIALISFGWGLERPVTVTIVLMGLYALHLLAVLVGYPLMQREMKANLPKHPIMRWNVRIDTYISIIFAAFVTFIEMPHVLLTNINSFPTGLEFMLLVHLDGVTFPRAWVFAVLCVGIITAYRKYLPAQEYVYLIAGISSGLSLMLLGQHESAFYLYFVTAGILMLTARKLQLPQLLVSSTTKIFLFLGTMHLLFTLQLGWGVRGILLAGAFTITALGLFAALRYEMLPQKRSLTAFREILVYLVMAVVFFLLRSIFTWTPREVVDPALDTSLYVVALLAVLALGFLTLRASSAYKDQKIVPLICIYLTLCGLGVAATSMNYLFPTGDWWAVGVLVLTSIYMFGMSYIIPQETSERHIMFMTSRFPMLWSVIVLWASNSIASDQVFLTASGLLLIQGLLSGILYMTRRQPRERIVFYIIFYTACLPGFIAPFAYSDNALFTAIFCPLAVLVLWGLGEAANLAMLRVCASIALLLTGYTVTNHMLNLNHARFSEYVIYQGLAAALCSAVLYGLTTLLKREISGKYDSLQPLNVQLENSAQVIQLPLHGPARSSKNYLVSQRNDSTRFYGPHNTFLMVPAIIAIAFWTFASIASEDTVQSALLWGLTALSFASVSTKRMLPTAIVAAPVAFTTRILLDFSVTGFFQSLLEAAILILLAVVASKILRNLIEKHPAQQGISAALLYTAIGLQGLLTIMAWGTGYLQQGAVIMLLGILLTVLVSVVLDRIWVFVSAALVTVDLALLLNGLNPLTLMIISVLLIASVVWRLLARDQGPSADKQAPALPQNPYQGAPAGFVPPNAASAPYGQAPWAGQQPYQGYNQPNGQTQYPGYSQQHNNPNGNIQA</sequence>
<feature type="transmembrane region" description="Helical" evidence="2">
    <location>
        <begin position="717"/>
        <end position="735"/>
    </location>
</feature>
<feature type="transmembrane region" description="Helical" evidence="2">
    <location>
        <begin position="138"/>
        <end position="158"/>
    </location>
</feature>
<feature type="transmembrane region" description="Helical" evidence="2">
    <location>
        <begin position="741"/>
        <end position="758"/>
    </location>
</feature>
<proteinExistence type="predicted"/>